<feature type="region of interest" description="Disordered" evidence="1">
    <location>
        <begin position="131"/>
        <end position="152"/>
    </location>
</feature>
<dbReference type="RefSeq" id="WP_076429401.1">
    <property type="nucleotide sequence ID" value="NZ_FTNO01000001.1"/>
</dbReference>
<evidence type="ECO:0000313" key="3">
    <source>
        <dbReference type="Proteomes" id="UP000186914"/>
    </source>
</evidence>
<dbReference type="EMBL" id="FTNO01000001">
    <property type="protein sequence ID" value="SIR13828.1"/>
    <property type="molecule type" value="Genomic_DNA"/>
</dbReference>
<accession>A0A1N6YH12</accession>
<sequence length="152" mass="16520">MTITEFERLDSGCVDEMRQYASSSTGGGNLTDVGTIRTNSADANISVWTERTSPEGADMSTFRVHVDSESNGSEDACQTAVRYRLTLELSGGSPEEFLPDAHGHRVLWLENGKYSGCSASVTSPLESECHRFRSDAQPERTWANTSVSSTST</sequence>
<reference evidence="3" key="1">
    <citation type="submission" date="2017-01" db="EMBL/GenBank/DDBJ databases">
        <authorList>
            <person name="Varghese N."/>
            <person name="Submissions S."/>
        </authorList>
    </citation>
    <scope>NUCLEOTIDE SEQUENCE [LARGE SCALE GENOMIC DNA]</scope>
    <source>
        <strain evidence="3">CGMCC 1.7737</strain>
    </source>
</reference>
<protein>
    <submittedName>
        <fullName evidence="2">Uncharacterized protein</fullName>
    </submittedName>
</protein>
<name>A0A1N6YH12_9EURY</name>
<evidence type="ECO:0000256" key="1">
    <source>
        <dbReference type="SAM" id="MobiDB-lite"/>
    </source>
</evidence>
<dbReference type="OrthoDB" id="242561at2157"/>
<proteinExistence type="predicted"/>
<organism evidence="2 3">
    <name type="scientific">Haladaptatus litoreus</name>
    <dbReference type="NCBI Taxonomy" id="553468"/>
    <lineage>
        <taxon>Archaea</taxon>
        <taxon>Methanobacteriati</taxon>
        <taxon>Methanobacteriota</taxon>
        <taxon>Stenosarchaea group</taxon>
        <taxon>Halobacteria</taxon>
        <taxon>Halobacteriales</taxon>
        <taxon>Haladaptataceae</taxon>
        <taxon>Haladaptatus</taxon>
    </lineage>
</organism>
<dbReference type="AlphaFoldDB" id="A0A1N6YH12"/>
<gene>
    <name evidence="2" type="ORF">SAMN05421858_1562</name>
</gene>
<keyword evidence="3" id="KW-1185">Reference proteome</keyword>
<feature type="compositionally biased region" description="Polar residues" evidence="1">
    <location>
        <begin position="142"/>
        <end position="152"/>
    </location>
</feature>
<dbReference type="Proteomes" id="UP000186914">
    <property type="component" value="Unassembled WGS sequence"/>
</dbReference>
<evidence type="ECO:0000313" key="2">
    <source>
        <dbReference type="EMBL" id="SIR13828.1"/>
    </source>
</evidence>